<dbReference type="InterPro" id="IPR001207">
    <property type="entry name" value="Transposase_mutator"/>
</dbReference>
<comment type="function">
    <text evidence="1 6">Required for the transposition of the insertion element.</text>
</comment>
<dbReference type="PANTHER" id="PTHR33217">
    <property type="entry name" value="TRANSPOSASE FOR INSERTION SEQUENCE ELEMENT IS1081"/>
    <property type="match status" value="1"/>
</dbReference>
<keyword evidence="6" id="KW-0814">Transposable element</keyword>
<feature type="non-terminal residue" evidence="7">
    <location>
        <position position="123"/>
    </location>
</feature>
<evidence type="ECO:0000256" key="5">
    <source>
        <dbReference type="ARBA" id="ARBA00023172"/>
    </source>
</evidence>
<reference evidence="7 8" key="1">
    <citation type="submission" date="2019-03" db="EMBL/GenBank/DDBJ databases">
        <title>Genomic Encyclopedia of Type Strains, Phase IV (KMG-IV): sequencing the most valuable type-strain genomes for metagenomic binning, comparative biology and taxonomic classification.</title>
        <authorList>
            <person name="Goeker M."/>
        </authorList>
    </citation>
    <scope>NUCLEOTIDE SEQUENCE [LARGE SCALE GENOMIC DNA]</scope>
    <source>
        <strain evidence="7 8">DSM 45765</strain>
    </source>
</reference>
<evidence type="ECO:0000256" key="4">
    <source>
        <dbReference type="ARBA" id="ARBA00023125"/>
    </source>
</evidence>
<dbReference type="Pfam" id="PF00872">
    <property type="entry name" value="Transposase_mut"/>
    <property type="match status" value="1"/>
</dbReference>
<evidence type="ECO:0000256" key="6">
    <source>
        <dbReference type="RuleBase" id="RU365089"/>
    </source>
</evidence>
<evidence type="ECO:0000256" key="1">
    <source>
        <dbReference type="ARBA" id="ARBA00002190"/>
    </source>
</evidence>
<gene>
    <name evidence="7" type="ORF">EV191_103426</name>
</gene>
<dbReference type="Proteomes" id="UP000294911">
    <property type="component" value="Unassembled WGS sequence"/>
</dbReference>
<keyword evidence="4 6" id="KW-0238">DNA-binding</keyword>
<dbReference type="PANTHER" id="PTHR33217:SF8">
    <property type="entry name" value="MUTATOR FAMILY TRANSPOSASE"/>
    <property type="match status" value="1"/>
</dbReference>
<dbReference type="GO" id="GO:0006313">
    <property type="term" value="P:DNA transposition"/>
    <property type="evidence" value="ECO:0007669"/>
    <property type="project" value="UniProtKB-UniRule"/>
</dbReference>
<keyword evidence="3 6" id="KW-0815">Transposition</keyword>
<name>A0A4R2R4B1_9PSEU</name>
<dbReference type="EMBL" id="SLXQ01000003">
    <property type="protein sequence ID" value="TCP54381.1"/>
    <property type="molecule type" value="Genomic_DNA"/>
</dbReference>
<evidence type="ECO:0000256" key="3">
    <source>
        <dbReference type="ARBA" id="ARBA00022578"/>
    </source>
</evidence>
<protein>
    <recommendedName>
        <fullName evidence="6">Mutator family transposase</fullName>
    </recommendedName>
</protein>
<dbReference type="AlphaFoldDB" id="A0A4R2R4B1"/>
<keyword evidence="5 6" id="KW-0233">DNA recombination</keyword>
<organism evidence="7 8">
    <name type="scientific">Tamaricihabitans halophyticus</name>
    <dbReference type="NCBI Taxonomy" id="1262583"/>
    <lineage>
        <taxon>Bacteria</taxon>
        <taxon>Bacillati</taxon>
        <taxon>Actinomycetota</taxon>
        <taxon>Actinomycetes</taxon>
        <taxon>Pseudonocardiales</taxon>
        <taxon>Pseudonocardiaceae</taxon>
        <taxon>Tamaricihabitans</taxon>
    </lineage>
</organism>
<comment type="caution">
    <text evidence="7">The sequence shown here is derived from an EMBL/GenBank/DDBJ whole genome shotgun (WGS) entry which is preliminary data.</text>
</comment>
<accession>A0A4R2R4B1</accession>
<comment type="similarity">
    <text evidence="2 6">Belongs to the transposase mutator family.</text>
</comment>
<evidence type="ECO:0000313" key="8">
    <source>
        <dbReference type="Proteomes" id="UP000294911"/>
    </source>
</evidence>
<sequence length="123" mass="13149">MSNDVEVGSPSAAGVGGGGDLDVRIARELLETARDTGVSLTGPGGLLRQVTKTVLEAALNAELDEHLGYEKGDREEKITMNERNGTSPKTVVTDIGDVRISVPRDREGTFTPLIVPKHARRIE</sequence>
<dbReference type="GO" id="GO:0003677">
    <property type="term" value="F:DNA binding"/>
    <property type="evidence" value="ECO:0007669"/>
    <property type="project" value="UniProtKB-UniRule"/>
</dbReference>
<keyword evidence="8" id="KW-1185">Reference proteome</keyword>
<proteinExistence type="inferred from homology"/>
<dbReference type="GO" id="GO:0004803">
    <property type="term" value="F:transposase activity"/>
    <property type="evidence" value="ECO:0007669"/>
    <property type="project" value="UniProtKB-UniRule"/>
</dbReference>
<evidence type="ECO:0000256" key="2">
    <source>
        <dbReference type="ARBA" id="ARBA00010961"/>
    </source>
</evidence>
<evidence type="ECO:0000313" key="7">
    <source>
        <dbReference type="EMBL" id="TCP54381.1"/>
    </source>
</evidence>